<dbReference type="Proteomes" id="UP000192610">
    <property type="component" value="Unassembled WGS sequence"/>
</dbReference>
<evidence type="ECO:0008006" key="6">
    <source>
        <dbReference type="Google" id="ProtNLM"/>
    </source>
</evidence>
<keyword evidence="5" id="KW-1185">Reference proteome</keyword>
<keyword evidence="1" id="KW-0812">Transmembrane</keyword>
<evidence type="ECO:0000313" key="4">
    <source>
        <dbReference type="EMBL" id="OQP42828.1"/>
    </source>
</evidence>
<dbReference type="OrthoDB" id="1452822at2"/>
<dbReference type="InterPro" id="IPR006860">
    <property type="entry name" value="FecR"/>
</dbReference>
<protein>
    <recommendedName>
        <fullName evidence="6">Iron dicitrate transport regulator FecR</fullName>
    </recommendedName>
</protein>
<reference evidence="5" key="1">
    <citation type="submission" date="2016-04" db="EMBL/GenBank/DDBJ databases">
        <authorList>
            <person name="Chen L."/>
            <person name="Zhuang W."/>
            <person name="Wang G."/>
        </authorList>
    </citation>
    <scope>NUCLEOTIDE SEQUENCE [LARGE SCALE GENOMIC DNA]</scope>
    <source>
        <strain evidence="5">17621</strain>
    </source>
</reference>
<name>A0A1V9E9L3_9BACT</name>
<comment type="caution">
    <text evidence="4">The sequence shown here is derived from an EMBL/GenBank/DDBJ whole genome shotgun (WGS) entry which is preliminary data.</text>
</comment>
<dbReference type="InterPro" id="IPR012373">
    <property type="entry name" value="Ferrdict_sens_TM"/>
</dbReference>
<dbReference type="Gene3D" id="2.60.120.1440">
    <property type="match status" value="1"/>
</dbReference>
<feature type="domain" description="Protein FecR C-terminal" evidence="3">
    <location>
        <begin position="327"/>
        <end position="394"/>
    </location>
</feature>
<dbReference type="InterPro" id="IPR032508">
    <property type="entry name" value="FecR_C"/>
</dbReference>
<dbReference type="Pfam" id="PF16344">
    <property type="entry name" value="FecR_C"/>
    <property type="match status" value="1"/>
</dbReference>
<dbReference type="PANTHER" id="PTHR30273:SF2">
    <property type="entry name" value="PROTEIN FECR"/>
    <property type="match status" value="1"/>
</dbReference>
<evidence type="ECO:0000313" key="5">
    <source>
        <dbReference type="Proteomes" id="UP000192610"/>
    </source>
</evidence>
<dbReference type="Pfam" id="PF04773">
    <property type="entry name" value="FecR"/>
    <property type="match status" value="1"/>
</dbReference>
<gene>
    <name evidence="4" type="ORF">A4H97_11765</name>
</gene>
<feature type="domain" description="FecR protein" evidence="2">
    <location>
        <begin position="177"/>
        <end position="284"/>
    </location>
</feature>
<keyword evidence="1" id="KW-0472">Membrane</keyword>
<dbReference type="EMBL" id="LVXG01000056">
    <property type="protein sequence ID" value="OQP42828.1"/>
    <property type="molecule type" value="Genomic_DNA"/>
</dbReference>
<evidence type="ECO:0000259" key="3">
    <source>
        <dbReference type="Pfam" id="PF16344"/>
    </source>
</evidence>
<dbReference type="AlphaFoldDB" id="A0A1V9E9L3"/>
<accession>A0A1V9E9L3</accession>
<dbReference type="STRING" id="354355.SAMN05660816_03019"/>
<evidence type="ECO:0000256" key="1">
    <source>
        <dbReference type="SAM" id="Phobius"/>
    </source>
</evidence>
<keyword evidence="1" id="KW-1133">Transmembrane helix</keyword>
<feature type="transmembrane region" description="Helical" evidence="1">
    <location>
        <begin position="78"/>
        <end position="97"/>
    </location>
</feature>
<dbReference type="Gene3D" id="3.55.50.30">
    <property type="match status" value="1"/>
</dbReference>
<sequence>MDANQFSDLLQRYRLGTCSSAEKEWVEGWYNERRNNIYNPLTEEEEEIVGERIYSNVQEVLTSATAERVIPIWRKQRTWWVAAGTMMLMATAGYFLLTRKDPVPEIVQTPKPQTQPVMPGGNKALLTLGDGSVIVLDSAANGALSQQGKAIVLKKQDGELVYQSRHNGNQDVIAWNTISTPRGGQYQVVLPDGTKVWLNAVSSLRFPAGFTGKERAVQLTGEAYFEVAEVKMPGEGKKMPFKVYINPSPAANEGNRVEVSGTHFNIKAYNDEAAINTTLLEGAVTMISPKVRAFLKPGQQAQVRKDGQMYVDEHADLEEAVAWKEGRFVFNEASVETVMREIARWYDVEIVYAGKVPAEKFEGEIPRNSNITEVFKILELSNVHCKIEGRKITVLP</sequence>
<organism evidence="4 5">
    <name type="scientific">Niastella yeongjuensis</name>
    <dbReference type="NCBI Taxonomy" id="354355"/>
    <lineage>
        <taxon>Bacteria</taxon>
        <taxon>Pseudomonadati</taxon>
        <taxon>Bacteroidota</taxon>
        <taxon>Chitinophagia</taxon>
        <taxon>Chitinophagales</taxon>
        <taxon>Chitinophagaceae</taxon>
        <taxon>Niastella</taxon>
    </lineage>
</organism>
<dbReference type="PANTHER" id="PTHR30273">
    <property type="entry name" value="PERIPLASMIC SIGNAL SENSOR AND SIGMA FACTOR ACTIVATOR FECR-RELATED"/>
    <property type="match status" value="1"/>
</dbReference>
<dbReference type="RefSeq" id="WP_081203243.1">
    <property type="nucleotide sequence ID" value="NZ_FOCZ01000005.1"/>
</dbReference>
<proteinExistence type="predicted"/>
<dbReference type="GO" id="GO:0016989">
    <property type="term" value="F:sigma factor antagonist activity"/>
    <property type="evidence" value="ECO:0007669"/>
    <property type="project" value="TreeGrafter"/>
</dbReference>
<evidence type="ECO:0000259" key="2">
    <source>
        <dbReference type="Pfam" id="PF04773"/>
    </source>
</evidence>